<name>A0A140FW70_PSEPK</name>
<dbReference type="BioCyc" id="PPUT160488:G1G01-2452-MONOMER"/>
<feature type="transmembrane region" description="Helical" evidence="1">
    <location>
        <begin position="52"/>
        <end position="74"/>
    </location>
</feature>
<evidence type="ECO:0000313" key="2">
    <source>
        <dbReference type="EMBL" id="AMM02853.1"/>
    </source>
</evidence>
<reference evidence="2 3" key="1">
    <citation type="journal article" date="2002" name="Environ. Microbiol.">
        <title>Complete genome sequence and comparative analysis of the metabolically versatile Pseudomonas putida KT2440.</title>
        <authorList>
            <person name="Nelson K.E."/>
            <person name="Weinel C."/>
            <person name="Paulsen I.T."/>
            <person name="Dodson R.J."/>
            <person name="Hilbert H."/>
            <person name="Martins dos Santos V.A."/>
            <person name="Fouts D.E."/>
            <person name="Gill S.R."/>
            <person name="Pop M."/>
            <person name="Holmes M."/>
            <person name="Brinkac L."/>
            <person name="Beanan M."/>
            <person name="DeBoy R.T."/>
            <person name="Daugherty S."/>
            <person name="Kolonay J."/>
            <person name="Madupu R."/>
            <person name="Nelson W."/>
            <person name="White O."/>
            <person name="Peterson J."/>
            <person name="Khouri H."/>
            <person name="Hance I."/>
            <person name="Chris Lee P."/>
            <person name="Holtzapple E."/>
            <person name="Scanlan D."/>
            <person name="Tran K."/>
            <person name="Moazzez A."/>
            <person name="Utterback T."/>
            <person name="Rizzo M."/>
            <person name="Lee K."/>
            <person name="Kosack D."/>
            <person name="Moestl D."/>
            <person name="Wedler H."/>
            <person name="Lauber J."/>
            <person name="Stjepandic D."/>
            <person name="Hoheisel J."/>
            <person name="Straetz M."/>
            <person name="Heim S."/>
            <person name="Kiewitz C."/>
            <person name="Eisen J.A."/>
            <person name="Timmis K.N."/>
            <person name="Dusterhoft A."/>
            <person name="Tummler B."/>
            <person name="Fraser C.M."/>
        </authorList>
    </citation>
    <scope>NUCLEOTIDE SEQUENCE [LARGE SCALE GENOMIC DNA]</scope>
    <source>
        <strain evidence="3">ATCC 47054 / DSM 6125 / CFBP 8728 / NCIMB 11950 / KT2440</strain>
    </source>
</reference>
<dbReference type="KEGG" id="ppu:PP_5515"/>
<keyword evidence="3" id="KW-1185">Reference proteome</keyword>
<feature type="transmembrane region" description="Helical" evidence="1">
    <location>
        <begin position="12"/>
        <end position="32"/>
    </location>
</feature>
<dbReference type="EMBL" id="AE015451">
    <property type="protein sequence ID" value="AMM02853.1"/>
    <property type="molecule type" value="Genomic_DNA"/>
</dbReference>
<dbReference type="Proteomes" id="UP000000556">
    <property type="component" value="Chromosome"/>
</dbReference>
<gene>
    <name evidence="2" type="ordered locus">PP_5515</name>
</gene>
<keyword evidence="1" id="KW-0812">Transmembrane</keyword>
<reference evidence="2 3" key="2">
    <citation type="journal article" date="2016" name="Environ. Microbiol.">
        <title>The revisited genome of Pseudomonas putida KT2440 enlightens its value as a robust metabolic chassis.</title>
        <authorList>
            <person name="Belda E."/>
            <person name="van Heck R.G."/>
            <person name="Lopez-Sanchez M.J."/>
            <person name="Cruveiller S."/>
            <person name="Barbe V."/>
            <person name="Fraser C."/>
            <person name="Klenk H.P."/>
            <person name="Petersen J."/>
            <person name="Morgat A."/>
            <person name="Nikel P.I."/>
            <person name="Vallenet D."/>
            <person name="Rouy Z."/>
            <person name="Sekowska A."/>
            <person name="Martins Dos Santos V.A."/>
            <person name="de Lorenzo V."/>
            <person name="Danchin A."/>
            <person name="Medigue C."/>
        </authorList>
    </citation>
    <scope>NUCLEOTIDE SEQUENCE [LARGE SCALE GENOMIC DNA]</scope>
    <source>
        <strain evidence="3">ATCC 47054 / DSM 6125 / CFBP 8728 / NCIMB 11950 / KT2440</strain>
    </source>
</reference>
<sequence>MRLIKTVQGIHLLGILLAPVGFFIYILIMRYLTWHMDSLTAYVRYGSNETTWAIASLLVGWPGVPVVLWFVLGLKGKWPK</sequence>
<proteinExistence type="predicted"/>
<evidence type="ECO:0000313" key="3">
    <source>
        <dbReference type="Proteomes" id="UP000000556"/>
    </source>
</evidence>
<protein>
    <submittedName>
        <fullName evidence="2">Uncharacterized protein</fullName>
    </submittedName>
</protein>
<evidence type="ECO:0000256" key="1">
    <source>
        <dbReference type="SAM" id="Phobius"/>
    </source>
</evidence>
<dbReference type="RefSeq" id="WP_049587560.1">
    <property type="nucleotide sequence ID" value="NC_002947.4"/>
</dbReference>
<dbReference type="AlphaFoldDB" id="A0A140FW70"/>
<organism evidence="2 3">
    <name type="scientific">Pseudomonas putida (strain ATCC 47054 / DSM 6125 / CFBP 8728 / NCIMB 11950 / KT2440)</name>
    <dbReference type="NCBI Taxonomy" id="160488"/>
    <lineage>
        <taxon>Bacteria</taxon>
        <taxon>Pseudomonadati</taxon>
        <taxon>Pseudomonadota</taxon>
        <taxon>Gammaproteobacteria</taxon>
        <taxon>Pseudomonadales</taxon>
        <taxon>Pseudomonadaceae</taxon>
        <taxon>Pseudomonas</taxon>
    </lineage>
</organism>
<accession>A0A140FW70</accession>
<keyword evidence="1" id="KW-1133">Transmembrane helix</keyword>
<keyword evidence="1" id="KW-0472">Membrane</keyword>